<feature type="domain" description="T2SS protein K second SAM-like" evidence="12">
    <location>
        <begin position="258"/>
        <end position="319"/>
    </location>
</feature>
<dbReference type="Pfam" id="PF03934">
    <property type="entry name" value="T2SSK"/>
    <property type="match status" value="1"/>
</dbReference>
<keyword evidence="15" id="KW-1185">Reference proteome</keyword>
<evidence type="ECO:0000256" key="2">
    <source>
        <dbReference type="ARBA" id="ARBA00007246"/>
    </source>
</evidence>
<evidence type="ECO:0000256" key="3">
    <source>
        <dbReference type="ARBA" id="ARBA00022448"/>
    </source>
</evidence>
<sequence>MTNSVHLKHATGQSSVRKIEQERKTGQKLKRGQRRNYARPKHSARQTGVALIVVLMLLAIMATIAATMSERLFSQFKRTENQLNYQQAYWYSVGVESLAKVGIEQSFKDSDNINLSQPWALEEQTYPLENATLVGRLVDKQACFNLNALASAEASTTTDKTPYLVETLQVLLEEQGVENYQAEIAAQSLWEFVDNNGAINSTVGVEDSTYESLKPAYMTANSLLADSSELRSVYQVSAQVMEKVHPFVCALPTTEFRLNVNTISVDNAALLAAMFHPALAESDAKKILEDRPFDGWDNVDDFLSEPALASVKEQQKKQVKGYLTVDSAYFELDATIEVDHSRVRVRSLLFSDDRETATVIRRRFGGIGERVFDRSAEQK</sequence>
<feature type="compositionally biased region" description="Polar residues" evidence="10">
    <location>
        <begin position="1"/>
        <end position="16"/>
    </location>
</feature>
<dbReference type="AlphaFoldDB" id="A0A3A6QTY9"/>
<dbReference type="SUPFAM" id="SSF158544">
    <property type="entry name" value="GspK insert domain-like"/>
    <property type="match status" value="2"/>
</dbReference>
<dbReference type="OrthoDB" id="9788973at2"/>
<keyword evidence="6 11" id="KW-0812">Transmembrane</keyword>
<dbReference type="PANTHER" id="PTHR38831">
    <property type="entry name" value="TYPE II SECRETION SYSTEM PROTEIN K"/>
    <property type="match status" value="1"/>
</dbReference>
<evidence type="ECO:0000256" key="7">
    <source>
        <dbReference type="ARBA" id="ARBA00022927"/>
    </source>
</evidence>
<feature type="domain" description="T2SS protein K first SAM-like" evidence="13">
    <location>
        <begin position="142"/>
        <end position="253"/>
    </location>
</feature>
<evidence type="ECO:0000256" key="1">
    <source>
        <dbReference type="ARBA" id="ARBA00004533"/>
    </source>
</evidence>
<feature type="region of interest" description="Disordered" evidence="10">
    <location>
        <begin position="1"/>
        <end position="42"/>
    </location>
</feature>
<dbReference type="InterPro" id="IPR049179">
    <property type="entry name" value="T2SSK_SAM-like_2nd"/>
</dbReference>
<dbReference type="InterPro" id="IPR045584">
    <property type="entry name" value="Pilin-like"/>
</dbReference>
<name>A0A3A6QTY9_9VIBR</name>
<dbReference type="Proteomes" id="UP000273252">
    <property type="component" value="Unassembled WGS sequence"/>
</dbReference>
<dbReference type="PIRSF" id="PIRSF002786">
    <property type="entry name" value="XcpX"/>
    <property type="match status" value="1"/>
</dbReference>
<evidence type="ECO:0000256" key="5">
    <source>
        <dbReference type="ARBA" id="ARBA00022519"/>
    </source>
</evidence>
<dbReference type="GO" id="GO:0005886">
    <property type="term" value="C:plasma membrane"/>
    <property type="evidence" value="ECO:0007669"/>
    <property type="project" value="UniProtKB-SubCell"/>
</dbReference>
<dbReference type="GO" id="GO:0009306">
    <property type="term" value="P:protein secretion"/>
    <property type="evidence" value="ECO:0007669"/>
    <property type="project" value="InterPro"/>
</dbReference>
<feature type="transmembrane region" description="Helical" evidence="11">
    <location>
        <begin position="49"/>
        <end position="68"/>
    </location>
</feature>
<keyword evidence="5" id="KW-0997">Cell inner membrane</keyword>
<keyword evidence="4" id="KW-1003">Cell membrane</keyword>
<proteinExistence type="inferred from homology"/>
<dbReference type="InterPro" id="IPR038072">
    <property type="entry name" value="GspK_central_sf"/>
</dbReference>
<evidence type="ECO:0000256" key="9">
    <source>
        <dbReference type="ARBA" id="ARBA00023136"/>
    </source>
</evidence>
<keyword evidence="9 11" id="KW-0472">Membrane</keyword>
<evidence type="ECO:0000256" key="6">
    <source>
        <dbReference type="ARBA" id="ARBA00022692"/>
    </source>
</evidence>
<dbReference type="PANTHER" id="PTHR38831:SF1">
    <property type="entry name" value="TYPE II SECRETION SYSTEM PROTEIN K-RELATED"/>
    <property type="match status" value="1"/>
</dbReference>
<dbReference type="SUPFAM" id="SSF54523">
    <property type="entry name" value="Pili subunits"/>
    <property type="match status" value="1"/>
</dbReference>
<keyword evidence="8 11" id="KW-1133">Transmembrane helix</keyword>
<dbReference type="EMBL" id="QVMU01000005">
    <property type="protein sequence ID" value="RJX72437.1"/>
    <property type="molecule type" value="Genomic_DNA"/>
</dbReference>
<dbReference type="NCBIfam" id="NF037980">
    <property type="entry name" value="T2SS_GspK"/>
    <property type="match status" value="1"/>
</dbReference>
<gene>
    <name evidence="14" type="ORF">DZ860_08475</name>
</gene>
<evidence type="ECO:0000256" key="4">
    <source>
        <dbReference type="ARBA" id="ARBA00022475"/>
    </source>
</evidence>
<dbReference type="Gene3D" id="3.30.1300.30">
    <property type="entry name" value="GSPII I/J protein-like"/>
    <property type="match status" value="1"/>
</dbReference>
<dbReference type="InterPro" id="IPR005628">
    <property type="entry name" value="GspK"/>
</dbReference>
<feature type="compositionally biased region" description="Basic residues" evidence="10">
    <location>
        <begin position="26"/>
        <end position="42"/>
    </location>
</feature>
<evidence type="ECO:0000256" key="10">
    <source>
        <dbReference type="SAM" id="MobiDB-lite"/>
    </source>
</evidence>
<evidence type="ECO:0000259" key="13">
    <source>
        <dbReference type="Pfam" id="PF21687"/>
    </source>
</evidence>
<accession>A0A3A6QTY9</accession>
<evidence type="ECO:0000256" key="8">
    <source>
        <dbReference type="ARBA" id="ARBA00022989"/>
    </source>
</evidence>
<comment type="similarity">
    <text evidence="2">Belongs to the GSP K family.</text>
</comment>
<reference evidence="14 15" key="1">
    <citation type="submission" date="2018-08" db="EMBL/GenBank/DDBJ databases">
        <title>Vibrio isolated from the Eastern China Marginal Seas.</title>
        <authorList>
            <person name="Li Y."/>
        </authorList>
    </citation>
    <scope>NUCLEOTIDE SEQUENCE [LARGE SCALE GENOMIC DNA]</scope>
    <source>
        <strain evidence="14 15">BEI233</strain>
    </source>
</reference>
<dbReference type="RefSeq" id="WP_120030501.1">
    <property type="nucleotide sequence ID" value="NZ_QVMU01000005.1"/>
</dbReference>
<keyword evidence="7" id="KW-0653">Protein transport</keyword>
<comment type="caution">
    <text evidence="14">The sequence shown here is derived from an EMBL/GenBank/DDBJ whole genome shotgun (WGS) entry which is preliminary data.</text>
</comment>
<dbReference type="Pfam" id="PF21687">
    <property type="entry name" value="T2SSK_1st"/>
    <property type="match status" value="1"/>
</dbReference>
<protein>
    <submittedName>
        <fullName evidence="14">General secretion pathway protein GspK</fullName>
    </submittedName>
</protein>
<comment type="subcellular location">
    <subcellularLocation>
        <location evidence="1">Cell inner membrane</location>
    </subcellularLocation>
</comment>
<evidence type="ECO:0000313" key="14">
    <source>
        <dbReference type="EMBL" id="RJX72437.1"/>
    </source>
</evidence>
<evidence type="ECO:0000259" key="12">
    <source>
        <dbReference type="Pfam" id="PF03934"/>
    </source>
</evidence>
<organism evidence="14 15">
    <name type="scientific">Vibrio sinensis</name>
    <dbReference type="NCBI Taxonomy" id="2302434"/>
    <lineage>
        <taxon>Bacteria</taxon>
        <taxon>Pseudomonadati</taxon>
        <taxon>Pseudomonadota</taxon>
        <taxon>Gammaproteobacteria</taxon>
        <taxon>Vibrionales</taxon>
        <taxon>Vibrionaceae</taxon>
        <taxon>Vibrio</taxon>
    </lineage>
</organism>
<evidence type="ECO:0000256" key="11">
    <source>
        <dbReference type="SAM" id="Phobius"/>
    </source>
</evidence>
<evidence type="ECO:0000313" key="15">
    <source>
        <dbReference type="Proteomes" id="UP000273252"/>
    </source>
</evidence>
<dbReference type="InterPro" id="IPR049031">
    <property type="entry name" value="T2SSK_SAM-like_1st"/>
</dbReference>
<dbReference type="Gene3D" id="1.10.40.60">
    <property type="entry name" value="EpsJ-like"/>
    <property type="match status" value="2"/>
</dbReference>
<keyword evidence="3" id="KW-0813">Transport</keyword>